<dbReference type="PANTHER" id="PTHR47824">
    <property type="entry name" value="UBIQUITIN-LIKE DOMAIN-CONTAINING PROTEIN"/>
    <property type="match status" value="1"/>
</dbReference>
<dbReference type="Gene3D" id="3.40.50.410">
    <property type="entry name" value="von Willebrand factor, type A domain"/>
    <property type="match status" value="1"/>
</dbReference>
<dbReference type="EMBL" id="CACVKT020010437">
    <property type="protein sequence ID" value="CAC5426578.1"/>
    <property type="molecule type" value="Genomic_DNA"/>
</dbReference>
<evidence type="ECO:0000259" key="1">
    <source>
        <dbReference type="PROSITE" id="PS50234"/>
    </source>
</evidence>
<dbReference type="OrthoDB" id="20889at2759"/>
<organism evidence="2 3">
    <name type="scientific">Mytilus coruscus</name>
    <name type="common">Sea mussel</name>
    <dbReference type="NCBI Taxonomy" id="42192"/>
    <lineage>
        <taxon>Eukaryota</taxon>
        <taxon>Metazoa</taxon>
        <taxon>Spiralia</taxon>
        <taxon>Lophotrochozoa</taxon>
        <taxon>Mollusca</taxon>
        <taxon>Bivalvia</taxon>
        <taxon>Autobranchia</taxon>
        <taxon>Pteriomorphia</taxon>
        <taxon>Mytilida</taxon>
        <taxon>Mytiloidea</taxon>
        <taxon>Mytilidae</taxon>
        <taxon>Mytilinae</taxon>
        <taxon>Mytilus</taxon>
    </lineage>
</organism>
<dbReference type="PANTHER" id="PTHR47824:SF3">
    <property type="entry name" value="UBIQUITIN-LIKE DOMAIN-CONTAINING PROTEIN"/>
    <property type="match status" value="1"/>
</dbReference>
<dbReference type="InterPro" id="IPR002035">
    <property type="entry name" value="VWF_A"/>
</dbReference>
<feature type="domain" description="VWFA" evidence="1">
    <location>
        <begin position="9"/>
        <end position="193"/>
    </location>
</feature>
<reference evidence="2 3" key="1">
    <citation type="submission" date="2020-06" db="EMBL/GenBank/DDBJ databases">
        <authorList>
            <person name="Li R."/>
            <person name="Bekaert M."/>
        </authorList>
    </citation>
    <scope>NUCLEOTIDE SEQUENCE [LARGE SCALE GENOMIC DNA]</scope>
    <source>
        <strain evidence="3">wild</strain>
    </source>
</reference>
<protein>
    <recommendedName>
        <fullName evidence="1">VWFA domain-containing protein</fullName>
    </recommendedName>
</protein>
<evidence type="ECO:0000313" key="2">
    <source>
        <dbReference type="EMBL" id="CAC5426578.1"/>
    </source>
</evidence>
<keyword evidence="3" id="KW-1185">Reference proteome</keyword>
<sequence length="468" mass="54255">MANPGGPIEICFSFDATCSMYKYIDEVKGKVQDLIQRLQADIPGIRIAVFAHGDYSSSTYVTKHIDFTSDVAELCNWVKNVKESRGGDWDECYELVLQEVQSLSWTPGSKRALVVIGDADPHEPGYRCDGKTYNIDWRAETYKLLMMNVTIYGVKCGDADSSKDFFNKIAKATDGKFLTLNDFTNIFDLMMAICYREHDETLLQNYETEVRARGTTVHKDLEALFGNLRHTETEDMETTPTTPAPFVKIPSLTKPSSVKVLKTSTKSTVKPSRNSRTTWFRSKHERMMNRRNEERLEKYKLKNLPKLKRENVTETNFMLNDAPWSRWQLAITPEFPEGTESHLWKKRRGDLIGYRKTEICNGQYQKPALYEFAVQTHEHCKRYVVYCKCNKGFTLDKGSWESRLLNKTDVKNEVEDVLKKGCRIFVRHFPLRKTSATTNKMADLGHYDYAWRCQRRERVSPRQLQVLN</sequence>
<evidence type="ECO:0000313" key="3">
    <source>
        <dbReference type="Proteomes" id="UP000507470"/>
    </source>
</evidence>
<dbReference type="Proteomes" id="UP000507470">
    <property type="component" value="Unassembled WGS sequence"/>
</dbReference>
<dbReference type="InterPro" id="IPR036465">
    <property type="entry name" value="vWFA_dom_sf"/>
</dbReference>
<proteinExistence type="predicted"/>
<name>A0A6J8F0W7_MYTCO</name>
<dbReference type="PROSITE" id="PS50234">
    <property type="entry name" value="VWFA"/>
    <property type="match status" value="1"/>
</dbReference>
<dbReference type="AlphaFoldDB" id="A0A6J8F0W7"/>
<gene>
    <name evidence="2" type="ORF">MCOR_58274</name>
</gene>
<dbReference type="SUPFAM" id="SSF53300">
    <property type="entry name" value="vWA-like"/>
    <property type="match status" value="1"/>
</dbReference>
<dbReference type="Pfam" id="PF00092">
    <property type="entry name" value="VWA"/>
    <property type="match status" value="1"/>
</dbReference>
<accession>A0A6J8F0W7</accession>